<feature type="transmembrane region" description="Helical" evidence="1">
    <location>
        <begin position="45"/>
        <end position="64"/>
    </location>
</feature>
<evidence type="ECO:0000259" key="2">
    <source>
        <dbReference type="Pfam" id="PF07331"/>
    </source>
</evidence>
<feature type="transmembrane region" description="Helical" evidence="1">
    <location>
        <begin position="7"/>
        <end position="25"/>
    </location>
</feature>
<keyword evidence="1" id="KW-0472">Membrane</keyword>
<protein>
    <recommendedName>
        <fullName evidence="2">DUF1468 domain-containing protein</fullName>
    </recommendedName>
</protein>
<organism evidence="3 4">
    <name type="scientific">Aureimonas altamirensis</name>
    <dbReference type="NCBI Taxonomy" id="370622"/>
    <lineage>
        <taxon>Bacteria</taxon>
        <taxon>Pseudomonadati</taxon>
        <taxon>Pseudomonadota</taxon>
        <taxon>Alphaproteobacteria</taxon>
        <taxon>Hyphomicrobiales</taxon>
        <taxon>Aurantimonadaceae</taxon>
        <taxon>Aureimonas</taxon>
    </lineage>
</organism>
<feature type="domain" description="DUF1468" evidence="2">
    <location>
        <begin position="10"/>
        <end position="168"/>
    </location>
</feature>
<dbReference type="InterPro" id="IPR009936">
    <property type="entry name" value="DUF1468"/>
</dbReference>
<evidence type="ECO:0000256" key="1">
    <source>
        <dbReference type="SAM" id="Phobius"/>
    </source>
</evidence>
<comment type="caution">
    <text evidence="3">The sequence shown here is derived from an EMBL/GenBank/DDBJ whole genome shotgun (WGS) entry which is preliminary data.</text>
</comment>
<dbReference type="Pfam" id="PF07331">
    <property type="entry name" value="TctB"/>
    <property type="match status" value="1"/>
</dbReference>
<name>A0A0B1Q780_9HYPH</name>
<sequence length="180" mass="19208">MLTRRHVEVITGLCVALLGAVTAYGSLENGIGWTDFGPASGYFPFRIGILILVLGLVIAARYALSHRRRAPAQAAPEVTGPAALHDDAGLDERFMPDGAIGRIGSILVPTTICAALIPWLGLYLSGGLFLLFSIITLGKTGFPKALAISVGVMAAFFFMFEWWFQVPLAKGIIMPAIGIY</sequence>
<feature type="transmembrane region" description="Helical" evidence="1">
    <location>
        <begin position="145"/>
        <end position="164"/>
    </location>
</feature>
<dbReference type="OrthoDB" id="6183775at2"/>
<evidence type="ECO:0000313" key="4">
    <source>
        <dbReference type="Proteomes" id="UP000030826"/>
    </source>
</evidence>
<dbReference type="RefSeq" id="WP_039188027.1">
    <property type="nucleotide sequence ID" value="NZ_JRFJ01000001.1"/>
</dbReference>
<evidence type="ECO:0000313" key="3">
    <source>
        <dbReference type="EMBL" id="KHJ55231.1"/>
    </source>
</evidence>
<gene>
    <name evidence="3" type="ORF">LA66_00660</name>
</gene>
<dbReference type="AlphaFoldDB" id="A0A0B1Q780"/>
<dbReference type="STRING" id="370622.LA66_00660"/>
<accession>A0A0B1Q780</accession>
<reference evidence="3 4" key="1">
    <citation type="submission" date="2014-09" db="EMBL/GenBank/DDBJ databases">
        <title>Isolation and characterization of Aurantimonas altamirensis ON-56566 from clinical sample following a dog bite.</title>
        <authorList>
            <person name="Eshaghi A."/>
            <person name="Li A."/>
            <person name="Shahinas D."/>
            <person name="Bahn P."/>
            <person name="Kus J.V."/>
            <person name="Patel S.N."/>
        </authorList>
    </citation>
    <scope>NUCLEOTIDE SEQUENCE [LARGE SCALE GENOMIC DNA]</scope>
    <source>
        <strain evidence="3 4">ON-56566</strain>
    </source>
</reference>
<feature type="transmembrane region" description="Helical" evidence="1">
    <location>
        <begin position="103"/>
        <end position="125"/>
    </location>
</feature>
<keyword evidence="1" id="KW-0812">Transmembrane</keyword>
<proteinExistence type="predicted"/>
<dbReference type="EMBL" id="JRFJ01000001">
    <property type="protein sequence ID" value="KHJ55231.1"/>
    <property type="molecule type" value="Genomic_DNA"/>
</dbReference>
<keyword evidence="1" id="KW-1133">Transmembrane helix</keyword>
<dbReference type="Proteomes" id="UP000030826">
    <property type="component" value="Unassembled WGS sequence"/>
</dbReference>